<organism evidence="1 2">
    <name type="scientific">Trichonephila clavipes</name>
    <name type="common">Golden silk orbweaver</name>
    <name type="synonym">Nephila clavipes</name>
    <dbReference type="NCBI Taxonomy" id="2585209"/>
    <lineage>
        <taxon>Eukaryota</taxon>
        <taxon>Metazoa</taxon>
        <taxon>Ecdysozoa</taxon>
        <taxon>Arthropoda</taxon>
        <taxon>Chelicerata</taxon>
        <taxon>Arachnida</taxon>
        <taxon>Araneae</taxon>
        <taxon>Araneomorphae</taxon>
        <taxon>Entelegynae</taxon>
        <taxon>Araneoidea</taxon>
        <taxon>Nephilidae</taxon>
        <taxon>Trichonephila</taxon>
    </lineage>
</organism>
<evidence type="ECO:0000313" key="2">
    <source>
        <dbReference type="Proteomes" id="UP000887159"/>
    </source>
</evidence>
<name>A0A8X6V926_TRICX</name>
<reference evidence="1" key="1">
    <citation type="submission" date="2020-08" db="EMBL/GenBank/DDBJ databases">
        <title>Multicomponent nature underlies the extraordinary mechanical properties of spider dragline silk.</title>
        <authorList>
            <person name="Kono N."/>
            <person name="Nakamura H."/>
            <person name="Mori M."/>
            <person name="Yoshida Y."/>
            <person name="Ohtoshi R."/>
            <person name="Malay A.D."/>
            <person name="Moran D.A.P."/>
            <person name="Tomita M."/>
            <person name="Numata K."/>
            <person name="Arakawa K."/>
        </authorList>
    </citation>
    <scope>NUCLEOTIDE SEQUENCE</scope>
</reference>
<gene>
    <name evidence="1" type="ORF">TNCV_1196541</name>
</gene>
<comment type="caution">
    <text evidence="1">The sequence shown here is derived from an EMBL/GenBank/DDBJ whole genome shotgun (WGS) entry which is preliminary data.</text>
</comment>
<dbReference type="EMBL" id="BMAU01021243">
    <property type="protein sequence ID" value="GFY03874.1"/>
    <property type="molecule type" value="Genomic_DNA"/>
</dbReference>
<proteinExistence type="predicted"/>
<evidence type="ECO:0000313" key="1">
    <source>
        <dbReference type="EMBL" id="GFY03874.1"/>
    </source>
</evidence>
<keyword evidence="2" id="KW-1185">Reference proteome</keyword>
<dbReference type="Proteomes" id="UP000887159">
    <property type="component" value="Unassembled WGS sequence"/>
</dbReference>
<sequence>MRASAYCAHPNMRDHWALRCMNRCRDQVGGLCKCSKGAGEKTTENIQVKFGIYNASEHAQIKCAKKENRHFHPMDDAVPYFNAHRWHIQLPKPIGRAKHNAIGLHRNEGASRFNGPYGRQDCVLARTVESNQGGRFDGNESVADSFRSGAKYQPVWKENSLPGVNLPSTPLRLR</sequence>
<dbReference type="AlphaFoldDB" id="A0A8X6V926"/>
<accession>A0A8X6V926</accession>
<protein>
    <submittedName>
        <fullName evidence="1">Uncharacterized protein</fullName>
    </submittedName>
</protein>